<dbReference type="EMBL" id="JADWOX010000012">
    <property type="protein sequence ID" value="MBI1685373.1"/>
    <property type="molecule type" value="Genomic_DNA"/>
</dbReference>
<dbReference type="InterPro" id="IPR011701">
    <property type="entry name" value="MFS"/>
</dbReference>
<sequence length="373" mass="38180">MAAAAGLAVANIYYNQPMLGLMERDLPGAVTAFVPTATQLGYAAGLFLLTPLGDRVERKGLIVGQFLVLAVALVAAALAPNAALLLAASLLVGAGATVAQQIVPFAAHLSAPERRGQTVGTVMAGLLCGILLSRTLAGVVATHGGWRAMFWLGAPIALAAAGLMAIALPRSKPAADLTYKALLTSLGELWRAFPALRRATLTQACLFAAFTAFWTILALHLQRRFHLGADVAGLFGIVGVVGVLAAPIAGRIADKRGPHLTIALGAVLTLASWILFGTWISIAGLVAGVVLLDFAIQGALISNQHLVYALRPEARARLNTLFMGGMFLGGAAGSAAAAAAWHAGGWTGVALLGAGLAAVATVLQTRSLRGRKA</sequence>
<evidence type="ECO:0000256" key="3">
    <source>
        <dbReference type="ARBA" id="ARBA00023136"/>
    </source>
</evidence>
<evidence type="ECO:0000313" key="6">
    <source>
        <dbReference type="EMBL" id="MBI1685373.1"/>
    </source>
</evidence>
<dbReference type="PROSITE" id="PS50850">
    <property type="entry name" value="MFS"/>
    <property type="match status" value="1"/>
</dbReference>
<gene>
    <name evidence="6" type="ORF">I4Q42_17010</name>
</gene>
<protein>
    <submittedName>
        <fullName evidence="6">MFS transporter</fullName>
    </submittedName>
</protein>
<feature type="domain" description="Major facilitator superfamily (MFS) profile" evidence="5">
    <location>
        <begin position="1"/>
        <end position="372"/>
    </location>
</feature>
<dbReference type="PANTHER" id="PTHR42910:SF1">
    <property type="entry name" value="MAJOR FACILITATOR SUPERFAMILY (MFS) PROFILE DOMAIN-CONTAINING PROTEIN"/>
    <property type="match status" value="1"/>
</dbReference>
<evidence type="ECO:0000256" key="2">
    <source>
        <dbReference type="ARBA" id="ARBA00022989"/>
    </source>
</evidence>
<accession>A0ABS0T0I7</accession>
<keyword evidence="7" id="KW-1185">Reference proteome</keyword>
<feature type="transmembrane region" description="Helical" evidence="4">
    <location>
        <begin position="201"/>
        <end position="221"/>
    </location>
</feature>
<organism evidence="6 7">
    <name type="scientific">Caulobacter hibisci</name>
    <dbReference type="NCBI Taxonomy" id="2035993"/>
    <lineage>
        <taxon>Bacteria</taxon>
        <taxon>Pseudomonadati</taxon>
        <taxon>Pseudomonadota</taxon>
        <taxon>Alphaproteobacteria</taxon>
        <taxon>Caulobacterales</taxon>
        <taxon>Caulobacteraceae</taxon>
        <taxon>Caulobacter</taxon>
    </lineage>
</organism>
<feature type="transmembrane region" description="Helical" evidence="4">
    <location>
        <begin position="321"/>
        <end position="340"/>
    </location>
</feature>
<name>A0ABS0T0I7_9CAUL</name>
<feature type="transmembrane region" description="Helical" evidence="4">
    <location>
        <begin position="26"/>
        <end position="49"/>
    </location>
</feature>
<feature type="transmembrane region" description="Helical" evidence="4">
    <location>
        <begin position="227"/>
        <end position="248"/>
    </location>
</feature>
<feature type="transmembrane region" description="Helical" evidence="4">
    <location>
        <begin position="148"/>
        <end position="168"/>
    </location>
</feature>
<dbReference type="InterPro" id="IPR020846">
    <property type="entry name" value="MFS_dom"/>
</dbReference>
<dbReference type="Pfam" id="PF07690">
    <property type="entry name" value="MFS_1"/>
    <property type="match status" value="1"/>
</dbReference>
<feature type="transmembrane region" description="Helical" evidence="4">
    <location>
        <begin position="119"/>
        <end position="142"/>
    </location>
</feature>
<dbReference type="CDD" id="cd17324">
    <property type="entry name" value="MFS_NepI_like"/>
    <property type="match status" value="1"/>
</dbReference>
<keyword evidence="2 4" id="KW-1133">Transmembrane helix</keyword>
<evidence type="ECO:0000259" key="5">
    <source>
        <dbReference type="PROSITE" id="PS50850"/>
    </source>
</evidence>
<dbReference type="InterPro" id="IPR036259">
    <property type="entry name" value="MFS_trans_sf"/>
</dbReference>
<reference evidence="6 7" key="1">
    <citation type="submission" date="2020-11" db="EMBL/GenBank/DDBJ databases">
        <title>genome sequence of strain KACC 18849.</title>
        <authorList>
            <person name="Gao J."/>
            <person name="Zhang X."/>
        </authorList>
    </citation>
    <scope>NUCLEOTIDE SEQUENCE [LARGE SCALE GENOMIC DNA]</scope>
    <source>
        <strain evidence="6 7">KACC 18849</strain>
    </source>
</reference>
<evidence type="ECO:0000313" key="7">
    <source>
        <dbReference type="Proteomes" id="UP000639859"/>
    </source>
</evidence>
<dbReference type="Proteomes" id="UP000639859">
    <property type="component" value="Unassembled WGS sequence"/>
</dbReference>
<dbReference type="SUPFAM" id="SSF103473">
    <property type="entry name" value="MFS general substrate transporter"/>
    <property type="match status" value="1"/>
</dbReference>
<dbReference type="Gene3D" id="1.20.1250.20">
    <property type="entry name" value="MFS general substrate transporter like domains"/>
    <property type="match status" value="1"/>
</dbReference>
<keyword evidence="1 4" id="KW-0812">Transmembrane</keyword>
<proteinExistence type="predicted"/>
<evidence type="ECO:0000256" key="4">
    <source>
        <dbReference type="SAM" id="Phobius"/>
    </source>
</evidence>
<feature type="transmembrane region" description="Helical" evidence="4">
    <location>
        <begin position="346"/>
        <end position="363"/>
    </location>
</feature>
<comment type="caution">
    <text evidence="6">The sequence shown here is derived from an EMBL/GenBank/DDBJ whole genome shotgun (WGS) entry which is preliminary data.</text>
</comment>
<dbReference type="PANTHER" id="PTHR42910">
    <property type="entry name" value="TRANSPORTER SCO4007-RELATED"/>
    <property type="match status" value="1"/>
</dbReference>
<keyword evidence="3 4" id="KW-0472">Membrane</keyword>
<feature type="transmembrane region" description="Helical" evidence="4">
    <location>
        <begin position="61"/>
        <end position="79"/>
    </location>
</feature>
<evidence type="ECO:0000256" key="1">
    <source>
        <dbReference type="ARBA" id="ARBA00022692"/>
    </source>
</evidence>